<proteinExistence type="predicted"/>
<comment type="caution">
    <text evidence="2">The sequence shown here is derived from an EMBL/GenBank/DDBJ whole genome shotgun (WGS) entry which is preliminary data.</text>
</comment>
<keyword evidence="1" id="KW-0472">Membrane</keyword>
<dbReference type="EMBL" id="JAQGFR010000298">
    <property type="protein sequence ID" value="MEB8515447.1"/>
    <property type="molecule type" value="Genomic_DNA"/>
</dbReference>
<reference evidence="2 3" key="1">
    <citation type="submission" date="2022-11" db="EMBL/GenBank/DDBJ databases">
        <title>Comparative genomics analysis of Acidithiobacillus ferriphilus.</title>
        <authorList>
            <person name="Ma L."/>
        </authorList>
    </citation>
    <scope>NUCLEOTIDE SEQUENCE [LARGE SCALE GENOMIC DNA]</scope>
    <source>
        <strain evidence="2 3">DY15</strain>
    </source>
</reference>
<protein>
    <submittedName>
        <fullName evidence="2">Uncharacterized protein</fullName>
    </submittedName>
</protein>
<gene>
    <name evidence="2" type="ORF">OW717_15535</name>
</gene>
<evidence type="ECO:0000313" key="3">
    <source>
        <dbReference type="Proteomes" id="UP001308776"/>
    </source>
</evidence>
<feature type="transmembrane region" description="Helical" evidence="1">
    <location>
        <begin position="6"/>
        <end position="25"/>
    </location>
</feature>
<dbReference type="Proteomes" id="UP001308776">
    <property type="component" value="Unassembled WGS sequence"/>
</dbReference>
<dbReference type="RefSeq" id="WP_269194844.1">
    <property type="nucleotide sequence ID" value="NZ_JAQGFK010000033.1"/>
</dbReference>
<keyword evidence="1" id="KW-1133">Transmembrane helix</keyword>
<accession>A0ABU6FTR7</accession>
<evidence type="ECO:0000313" key="2">
    <source>
        <dbReference type="EMBL" id="MEB8515447.1"/>
    </source>
</evidence>
<keyword evidence="3" id="KW-1185">Reference proteome</keyword>
<name>A0ABU6FTR7_9PROT</name>
<organism evidence="2 3">
    <name type="scientific">Acidithiobacillus ferriphilus</name>
    <dbReference type="NCBI Taxonomy" id="1689834"/>
    <lineage>
        <taxon>Bacteria</taxon>
        <taxon>Pseudomonadati</taxon>
        <taxon>Pseudomonadota</taxon>
        <taxon>Acidithiobacillia</taxon>
        <taxon>Acidithiobacillales</taxon>
        <taxon>Acidithiobacillaceae</taxon>
        <taxon>Acidithiobacillus</taxon>
    </lineage>
</organism>
<keyword evidence="1" id="KW-0812">Transmembrane</keyword>
<sequence>MNQIDWALLILALGSGLATGLIIFLGERQQRKLRHTHHHGQ</sequence>
<evidence type="ECO:0000256" key="1">
    <source>
        <dbReference type="SAM" id="Phobius"/>
    </source>
</evidence>